<comment type="caution">
    <text evidence="16">The sequence shown here is derived from an EMBL/GenBank/DDBJ whole genome shotgun (WGS) entry which is preliminary data.</text>
</comment>
<dbReference type="GO" id="GO:0016712">
    <property type="term" value="F:oxidoreductase activity, acting on paired donors, with incorporation or reduction of molecular oxygen, reduced flavin or flavoprotein as one donor, and incorporation of one atom of oxygen"/>
    <property type="evidence" value="ECO:0007669"/>
    <property type="project" value="TreeGrafter"/>
</dbReference>
<dbReference type="PANTHER" id="PTHR24300:SF376">
    <property type="entry name" value="CYTOCHROME P450 15A1"/>
    <property type="match status" value="1"/>
</dbReference>
<evidence type="ECO:0000256" key="12">
    <source>
        <dbReference type="ARBA" id="ARBA00023033"/>
    </source>
</evidence>
<sequence length="498" mass="56696">MWIIILCLVIILIIKVLFNYRRPLKFPPGPRGLPFIGNIFDIARLVNETKYYCDAWCRLADKYGPVVGLRVGFDEPLIIVSGKSAITEMLNRSEFDGRPNGFLYKHRSGGIRRGILFTDTDVWHSQRRFALKTLKQFGFGNNSMENVLQHDAITLTNIITELTEKGTITNIRSIISAAVLCNLWLLIDGTKFDVGTESTNLKEAIHILKDLVRSTNVSGGILNQFPFLRYIFPNLTGYSMFVERQNRINDFFMHVISKHKRDKINGECANFIDVYLQQIEAEKMNSSHSLFNENQLLYVIKDLFSAGIDTTDNTIGFVIAFLVVHQDVQAKVYDEINRVIGKDVYPSLSDKDRLPYLKAVLAEVSRLANIGPTSIPHRAIMDSNLLGFEIKKNYTLLANLKSVHMDKEHWGDPEVFRPERFIDENGEFISDSWLIPFGLGRRKCLGETFAKNTVFLFVVCLMQKLHFMLPSNHPTPCLQGVDGFVIAPPVMDIIAVQR</sequence>
<evidence type="ECO:0000256" key="8">
    <source>
        <dbReference type="ARBA" id="ARBA00022824"/>
    </source>
</evidence>
<evidence type="ECO:0000256" key="2">
    <source>
        <dbReference type="ARBA" id="ARBA00003690"/>
    </source>
</evidence>
<reference evidence="16 17" key="1">
    <citation type="submission" date="2024-05" db="EMBL/GenBank/DDBJ databases">
        <title>The nuclear and mitochondrial genome assemblies of Tetragonisca angustula (Apidae: Meliponini), a tiny yet remarkable pollinator in the Neotropics.</title>
        <authorList>
            <person name="Ferrari R."/>
            <person name="Ricardo P.C."/>
            <person name="Dias F.C."/>
            <person name="Araujo N.S."/>
            <person name="Soares D.O."/>
            <person name="Zhou Q.-S."/>
            <person name="Zhu C.-D."/>
            <person name="Coutinho L."/>
            <person name="Airas M.C."/>
            <person name="Batista T.M."/>
        </authorList>
    </citation>
    <scope>NUCLEOTIDE SEQUENCE [LARGE SCALE GENOMIC DNA]</scope>
    <source>
        <strain evidence="16">ASF017062</strain>
        <tissue evidence="16">Abdomen</tissue>
    </source>
</reference>
<evidence type="ECO:0000256" key="7">
    <source>
        <dbReference type="ARBA" id="ARBA00022723"/>
    </source>
</evidence>
<keyword evidence="8" id="KW-0256">Endoplasmic reticulum</keyword>
<dbReference type="InterPro" id="IPR017972">
    <property type="entry name" value="Cyt_P450_CS"/>
</dbReference>
<comment type="function">
    <text evidence="2">May be involved in the metabolism of insect hormones and in the breakdown of synthetic insecticides.</text>
</comment>
<dbReference type="InterPro" id="IPR002401">
    <property type="entry name" value="Cyt_P450_E_grp-I"/>
</dbReference>
<evidence type="ECO:0000256" key="9">
    <source>
        <dbReference type="ARBA" id="ARBA00022848"/>
    </source>
</evidence>
<keyword evidence="11 14" id="KW-0408">Iron</keyword>
<evidence type="ECO:0000256" key="14">
    <source>
        <dbReference type="PIRSR" id="PIRSR602401-1"/>
    </source>
</evidence>
<dbReference type="SUPFAM" id="SSF48264">
    <property type="entry name" value="Cytochrome P450"/>
    <property type="match status" value="1"/>
</dbReference>
<feature type="binding site" description="axial binding residue" evidence="14">
    <location>
        <position position="444"/>
    </location>
    <ligand>
        <name>heme</name>
        <dbReference type="ChEBI" id="CHEBI:30413"/>
    </ligand>
    <ligandPart>
        <name>Fe</name>
        <dbReference type="ChEBI" id="CHEBI:18248"/>
    </ligandPart>
</feature>
<name>A0AAW1A0J3_9HYME</name>
<comment type="cofactor">
    <cofactor evidence="1 14">
        <name>heme</name>
        <dbReference type="ChEBI" id="CHEBI:30413"/>
    </cofactor>
</comment>
<evidence type="ECO:0000313" key="16">
    <source>
        <dbReference type="EMBL" id="KAK9302697.1"/>
    </source>
</evidence>
<dbReference type="GO" id="GO:0006805">
    <property type="term" value="P:xenobiotic metabolic process"/>
    <property type="evidence" value="ECO:0007669"/>
    <property type="project" value="TreeGrafter"/>
</dbReference>
<dbReference type="AlphaFoldDB" id="A0AAW1A0J3"/>
<evidence type="ECO:0000256" key="1">
    <source>
        <dbReference type="ARBA" id="ARBA00001971"/>
    </source>
</evidence>
<proteinExistence type="inferred from homology"/>
<protein>
    <recommendedName>
        <fullName evidence="18">Cytochrome P450</fullName>
    </recommendedName>
</protein>
<dbReference type="GO" id="GO:0008395">
    <property type="term" value="F:steroid hydroxylase activity"/>
    <property type="evidence" value="ECO:0007669"/>
    <property type="project" value="TreeGrafter"/>
</dbReference>
<evidence type="ECO:0000256" key="10">
    <source>
        <dbReference type="ARBA" id="ARBA00023002"/>
    </source>
</evidence>
<keyword evidence="12 15" id="KW-0503">Monooxygenase</keyword>
<dbReference type="GO" id="GO:0006082">
    <property type="term" value="P:organic acid metabolic process"/>
    <property type="evidence" value="ECO:0007669"/>
    <property type="project" value="TreeGrafter"/>
</dbReference>
<dbReference type="EMBL" id="JAWNGG020000092">
    <property type="protein sequence ID" value="KAK9302697.1"/>
    <property type="molecule type" value="Genomic_DNA"/>
</dbReference>
<evidence type="ECO:0000256" key="15">
    <source>
        <dbReference type="RuleBase" id="RU000461"/>
    </source>
</evidence>
<keyword evidence="9" id="KW-0492">Microsome</keyword>
<comment type="similarity">
    <text evidence="5 15">Belongs to the cytochrome P450 family.</text>
</comment>
<dbReference type="InterPro" id="IPR001128">
    <property type="entry name" value="Cyt_P450"/>
</dbReference>
<accession>A0AAW1A0J3</accession>
<dbReference type="PANTHER" id="PTHR24300">
    <property type="entry name" value="CYTOCHROME P450 508A4-RELATED"/>
    <property type="match status" value="1"/>
</dbReference>
<evidence type="ECO:0000256" key="5">
    <source>
        <dbReference type="ARBA" id="ARBA00010617"/>
    </source>
</evidence>
<evidence type="ECO:0000256" key="6">
    <source>
        <dbReference type="ARBA" id="ARBA00022617"/>
    </source>
</evidence>
<dbReference type="GO" id="GO:0005789">
    <property type="term" value="C:endoplasmic reticulum membrane"/>
    <property type="evidence" value="ECO:0007669"/>
    <property type="project" value="UniProtKB-SubCell"/>
</dbReference>
<keyword evidence="10 15" id="KW-0560">Oxidoreductase</keyword>
<organism evidence="16 17">
    <name type="scientific">Tetragonisca angustula</name>
    <dbReference type="NCBI Taxonomy" id="166442"/>
    <lineage>
        <taxon>Eukaryota</taxon>
        <taxon>Metazoa</taxon>
        <taxon>Ecdysozoa</taxon>
        <taxon>Arthropoda</taxon>
        <taxon>Hexapoda</taxon>
        <taxon>Insecta</taxon>
        <taxon>Pterygota</taxon>
        <taxon>Neoptera</taxon>
        <taxon>Endopterygota</taxon>
        <taxon>Hymenoptera</taxon>
        <taxon>Apocrita</taxon>
        <taxon>Aculeata</taxon>
        <taxon>Apoidea</taxon>
        <taxon>Anthophila</taxon>
        <taxon>Apidae</taxon>
        <taxon>Tetragonisca</taxon>
    </lineage>
</organism>
<comment type="subcellular location">
    <subcellularLocation>
        <location evidence="4">Endoplasmic reticulum membrane</location>
        <topology evidence="4">Peripheral membrane protein</topology>
    </subcellularLocation>
    <subcellularLocation>
        <location evidence="3">Microsome membrane</location>
        <topology evidence="3">Peripheral membrane protein</topology>
    </subcellularLocation>
</comment>
<keyword evidence="13" id="KW-0472">Membrane</keyword>
<keyword evidence="17" id="KW-1185">Reference proteome</keyword>
<dbReference type="Gene3D" id="1.10.630.10">
    <property type="entry name" value="Cytochrome P450"/>
    <property type="match status" value="1"/>
</dbReference>
<dbReference type="InterPro" id="IPR036396">
    <property type="entry name" value="Cyt_P450_sf"/>
</dbReference>
<gene>
    <name evidence="16" type="ORF">QLX08_005417</name>
</gene>
<dbReference type="PRINTS" id="PR00463">
    <property type="entry name" value="EP450I"/>
</dbReference>
<evidence type="ECO:0000256" key="13">
    <source>
        <dbReference type="ARBA" id="ARBA00023136"/>
    </source>
</evidence>
<keyword evidence="6 14" id="KW-0349">Heme</keyword>
<dbReference type="GO" id="GO:0005506">
    <property type="term" value="F:iron ion binding"/>
    <property type="evidence" value="ECO:0007669"/>
    <property type="project" value="InterPro"/>
</dbReference>
<evidence type="ECO:0000256" key="11">
    <source>
        <dbReference type="ARBA" id="ARBA00023004"/>
    </source>
</evidence>
<dbReference type="GO" id="GO:0020037">
    <property type="term" value="F:heme binding"/>
    <property type="evidence" value="ECO:0007669"/>
    <property type="project" value="InterPro"/>
</dbReference>
<evidence type="ECO:0008006" key="18">
    <source>
        <dbReference type="Google" id="ProtNLM"/>
    </source>
</evidence>
<evidence type="ECO:0000256" key="4">
    <source>
        <dbReference type="ARBA" id="ARBA00004406"/>
    </source>
</evidence>
<evidence type="ECO:0000256" key="3">
    <source>
        <dbReference type="ARBA" id="ARBA00004174"/>
    </source>
</evidence>
<dbReference type="InterPro" id="IPR050182">
    <property type="entry name" value="Cytochrome_P450_fam2"/>
</dbReference>
<dbReference type="PROSITE" id="PS00086">
    <property type="entry name" value="CYTOCHROME_P450"/>
    <property type="match status" value="1"/>
</dbReference>
<dbReference type="PRINTS" id="PR00385">
    <property type="entry name" value="P450"/>
</dbReference>
<evidence type="ECO:0000313" key="17">
    <source>
        <dbReference type="Proteomes" id="UP001432146"/>
    </source>
</evidence>
<dbReference type="Pfam" id="PF00067">
    <property type="entry name" value="p450"/>
    <property type="match status" value="1"/>
</dbReference>
<keyword evidence="7 14" id="KW-0479">Metal-binding</keyword>
<dbReference type="FunFam" id="1.10.630.10:FF:000238">
    <property type="entry name" value="Cytochrome P450 2A6"/>
    <property type="match status" value="1"/>
</dbReference>
<dbReference type="Proteomes" id="UP001432146">
    <property type="component" value="Unassembled WGS sequence"/>
</dbReference>